<name>A0A1J1IGC3_9DIPT</name>
<protein>
    <submittedName>
        <fullName evidence="2">CLUMA_CG012791, isoform A</fullName>
    </submittedName>
</protein>
<dbReference type="Proteomes" id="UP000183832">
    <property type="component" value="Unassembled WGS sequence"/>
</dbReference>
<evidence type="ECO:0000313" key="2">
    <source>
        <dbReference type="EMBL" id="CRK99311.1"/>
    </source>
</evidence>
<evidence type="ECO:0000313" key="3">
    <source>
        <dbReference type="Proteomes" id="UP000183832"/>
    </source>
</evidence>
<keyword evidence="1" id="KW-0732">Signal</keyword>
<gene>
    <name evidence="2" type="ORF">CLUMA_CG012791</name>
</gene>
<reference evidence="2 3" key="1">
    <citation type="submission" date="2015-04" db="EMBL/GenBank/DDBJ databases">
        <authorList>
            <person name="Syromyatnikov M.Y."/>
            <person name="Popov V.N."/>
        </authorList>
    </citation>
    <scope>NUCLEOTIDE SEQUENCE [LARGE SCALE GENOMIC DNA]</scope>
</reference>
<dbReference type="EMBL" id="CVRI01000050">
    <property type="protein sequence ID" value="CRK99311.1"/>
    <property type="molecule type" value="Genomic_DNA"/>
</dbReference>
<accession>A0A1J1IGC3</accession>
<proteinExistence type="predicted"/>
<organism evidence="2 3">
    <name type="scientific">Clunio marinus</name>
    <dbReference type="NCBI Taxonomy" id="568069"/>
    <lineage>
        <taxon>Eukaryota</taxon>
        <taxon>Metazoa</taxon>
        <taxon>Ecdysozoa</taxon>
        <taxon>Arthropoda</taxon>
        <taxon>Hexapoda</taxon>
        <taxon>Insecta</taxon>
        <taxon>Pterygota</taxon>
        <taxon>Neoptera</taxon>
        <taxon>Endopterygota</taxon>
        <taxon>Diptera</taxon>
        <taxon>Nematocera</taxon>
        <taxon>Chironomoidea</taxon>
        <taxon>Chironomidae</taxon>
        <taxon>Clunio</taxon>
    </lineage>
</organism>
<sequence>METEEREILLFLFLVSLLIRQLEECSRAVTSSQKGWDCGRKGEMEKSAEQYMKVLNETWFLMCQIIKITIAL</sequence>
<feature type="chain" id="PRO_5012904674" evidence="1">
    <location>
        <begin position="29"/>
        <end position="72"/>
    </location>
</feature>
<evidence type="ECO:0000256" key="1">
    <source>
        <dbReference type="SAM" id="SignalP"/>
    </source>
</evidence>
<dbReference type="AlphaFoldDB" id="A0A1J1IGC3"/>
<keyword evidence="3" id="KW-1185">Reference proteome</keyword>
<feature type="signal peptide" evidence="1">
    <location>
        <begin position="1"/>
        <end position="28"/>
    </location>
</feature>